<gene>
    <name evidence="1" type="ORF">H663_007800</name>
</gene>
<dbReference type="Proteomes" id="UP000037507">
    <property type="component" value="Unassembled WGS sequence"/>
</dbReference>
<dbReference type="EMBL" id="LFYT02000007">
    <property type="protein sequence ID" value="PVE43188.1"/>
    <property type="molecule type" value="Genomic_DNA"/>
</dbReference>
<sequence length="78" mass="8446">MNKQTSDSASADLRHQCSKMLLAVKDPDLGPVLKPIMSDSASADLLTTALRELHAVGRWSKTPTLVEQQLMLASKINA</sequence>
<name>A0A2T7UF03_9BURK</name>
<organism evidence="1 2">
    <name type="scientific">Limnohabitans planktonicus II-D5</name>
    <dbReference type="NCBI Taxonomy" id="1293045"/>
    <lineage>
        <taxon>Bacteria</taxon>
        <taxon>Pseudomonadati</taxon>
        <taxon>Pseudomonadota</taxon>
        <taxon>Betaproteobacteria</taxon>
        <taxon>Burkholderiales</taxon>
        <taxon>Comamonadaceae</taxon>
        <taxon>Limnohabitans</taxon>
    </lineage>
</organism>
<protein>
    <submittedName>
        <fullName evidence="1">Uncharacterized protein</fullName>
    </submittedName>
</protein>
<evidence type="ECO:0000313" key="2">
    <source>
        <dbReference type="Proteomes" id="UP000037507"/>
    </source>
</evidence>
<keyword evidence="2" id="KW-1185">Reference proteome</keyword>
<reference evidence="1" key="1">
    <citation type="submission" date="2017-04" db="EMBL/GenBank/DDBJ databases">
        <title>Unexpected and diverse lifestyles within the genus Limnohabitans.</title>
        <authorList>
            <person name="Kasalicky V."/>
            <person name="Mehrshad M."/>
            <person name="Andrei S.-A."/>
            <person name="Salcher M."/>
            <person name="Kratochvilova H."/>
            <person name="Simek K."/>
            <person name="Ghai R."/>
        </authorList>
    </citation>
    <scope>NUCLEOTIDE SEQUENCE [LARGE SCALE GENOMIC DNA]</scope>
    <source>
        <strain evidence="1">II-D5</strain>
    </source>
</reference>
<evidence type="ECO:0000313" key="1">
    <source>
        <dbReference type="EMBL" id="PVE43188.1"/>
    </source>
</evidence>
<comment type="caution">
    <text evidence="1">The sequence shown here is derived from an EMBL/GenBank/DDBJ whole genome shotgun (WGS) entry which is preliminary data.</text>
</comment>
<accession>A0A2T7UF03</accession>
<dbReference type="AlphaFoldDB" id="A0A2T7UF03"/>
<proteinExistence type="predicted"/>